<protein>
    <recommendedName>
        <fullName evidence="3">Oxidoreductase-like domain-containing protein</fullName>
    </recommendedName>
</protein>
<dbReference type="KEGG" id="mbd:MEBOL_001206"/>
<evidence type="ECO:0000313" key="2">
    <source>
        <dbReference type="Proteomes" id="UP000217289"/>
    </source>
</evidence>
<dbReference type="EMBL" id="CP022163">
    <property type="protein sequence ID" value="ATB27761.1"/>
    <property type="molecule type" value="Genomic_DNA"/>
</dbReference>
<dbReference type="Proteomes" id="UP000217289">
    <property type="component" value="Chromosome"/>
</dbReference>
<dbReference type="OrthoDB" id="6650029at2"/>
<evidence type="ECO:0008006" key="3">
    <source>
        <dbReference type="Google" id="ProtNLM"/>
    </source>
</evidence>
<organism evidence="1 2">
    <name type="scientific">Melittangium boletus DSM 14713</name>
    <dbReference type="NCBI Taxonomy" id="1294270"/>
    <lineage>
        <taxon>Bacteria</taxon>
        <taxon>Pseudomonadati</taxon>
        <taxon>Myxococcota</taxon>
        <taxon>Myxococcia</taxon>
        <taxon>Myxococcales</taxon>
        <taxon>Cystobacterineae</taxon>
        <taxon>Archangiaceae</taxon>
        <taxon>Melittangium</taxon>
    </lineage>
</organism>
<accession>A0A250I9B0</accession>
<gene>
    <name evidence="1" type="ORF">MEBOL_001206</name>
</gene>
<dbReference type="AlphaFoldDB" id="A0A250I9B0"/>
<proteinExistence type="predicted"/>
<evidence type="ECO:0000313" key="1">
    <source>
        <dbReference type="EMBL" id="ATB27761.1"/>
    </source>
</evidence>
<name>A0A250I9B0_9BACT</name>
<keyword evidence="2" id="KW-1185">Reference proteome</keyword>
<dbReference type="RefSeq" id="WP_095976517.1">
    <property type="nucleotide sequence ID" value="NZ_CP022163.1"/>
</dbReference>
<sequence length="75" mass="8288">MELDPNDAAVKEALLRACDEVGLPRAYRSAVAQRMRTPPSEWPECCGEGCFPCTQALSDAALRAWELLGRRPPED</sequence>
<reference evidence="1 2" key="1">
    <citation type="submission" date="2017-06" db="EMBL/GenBank/DDBJ databases">
        <authorList>
            <person name="Kim H.J."/>
            <person name="Triplett B.A."/>
        </authorList>
    </citation>
    <scope>NUCLEOTIDE SEQUENCE [LARGE SCALE GENOMIC DNA]</scope>
    <source>
        <strain evidence="1 2">DSM 14713</strain>
    </source>
</reference>